<accession>A0AAD9UIA3</accession>
<evidence type="ECO:0000256" key="4">
    <source>
        <dbReference type="ARBA" id="ARBA00023235"/>
    </source>
</evidence>
<gene>
    <name evidence="7" type="ORF">NP493_85g02005</name>
</gene>
<protein>
    <recommendedName>
        <fullName evidence="2 5">peptidylprolyl isomerase</fullName>
        <ecNumber evidence="2 5">5.2.1.8</ecNumber>
    </recommendedName>
</protein>
<dbReference type="AlphaFoldDB" id="A0AAD9UIA3"/>
<dbReference type="Pfam" id="PF00254">
    <property type="entry name" value="FKBP_C"/>
    <property type="match status" value="1"/>
</dbReference>
<dbReference type="Gene3D" id="3.10.50.40">
    <property type="match status" value="1"/>
</dbReference>
<dbReference type="InterPro" id="IPR001179">
    <property type="entry name" value="PPIase_FKBP_dom"/>
</dbReference>
<organism evidence="7 8">
    <name type="scientific">Ridgeia piscesae</name>
    <name type="common">Tubeworm</name>
    <dbReference type="NCBI Taxonomy" id="27915"/>
    <lineage>
        <taxon>Eukaryota</taxon>
        <taxon>Metazoa</taxon>
        <taxon>Spiralia</taxon>
        <taxon>Lophotrochozoa</taxon>
        <taxon>Annelida</taxon>
        <taxon>Polychaeta</taxon>
        <taxon>Sedentaria</taxon>
        <taxon>Canalipalpata</taxon>
        <taxon>Sabellida</taxon>
        <taxon>Siboglinidae</taxon>
        <taxon>Ridgeia</taxon>
    </lineage>
</organism>
<feature type="domain" description="PPIase FKBP-type" evidence="6">
    <location>
        <begin position="31"/>
        <end position="90"/>
    </location>
</feature>
<evidence type="ECO:0000256" key="5">
    <source>
        <dbReference type="PROSITE-ProRule" id="PRU00277"/>
    </source>
</evidence>
<keyword evidence="4 5" id="KW-0413">Isomerase</keyword>
<dbReference type="EC" id="5.2.1.8" evidence="2 5"/>
<dbReference type="SUPFAM" id="SSF54534">
    <property type="entry name" value="FKBP-like"/>
    <property type="match status" value="1"/>
</dbReference>
<reference evidence="7" key="1">
    <citation type="journal article" date="2023" name="Mol. Biol. Evol.">
        <title>Third-Generation Sequencing Reveals the Adaptive Role of the Epigenome in Three Deep-Sea Polychaetes.</title>
        <authorList>
            <person name="Perez M."/>
            <person name="Aroh O."/>
            <person name="Sun Y."/>
            <person name="Lan Y."/>
            <person name="Juniper S.K."/>
            <person name="Young C.R."/>
            <person name="Angers B."/>
            <person name="Qian P.Y."/>
        </authorList>
    </citation>
    <scope>NUCLEOTIDE SEQUENCE</scope>
    <source>
        <strain evidence="7">R07B-5</strain>
    </source>
</reference>
<evidence type="ECO:0000259" key="6">
    <source>
        <dbReference type="PROSITE" id="PS50059"/>
    </source>
</evidence>
<name>A0AAD9UIA3_RIDPI</name>
<dbReference type="EMBL" id="JAODUO010000085">
    <property type="protein sequence ID" value="KAK2190242.1"/>
    <property type="molecule type" value="Genomic_DNA"/>
</dbReference>
<evidence type="ECO:0000313" key="8">
    <source>
        <dbReference type="Proteomes" id="UP001209878"/>
    </source>
</evidence>
<dbReference type="GO" id="GO:0003755">
    <property type="term" value="F:peptidyl-prolyl cis-trans isomerase activity"/>
    <property type="evidence" value="ECO:0007669"/>
    <property type="project" value="UniProtKB-KW"/>
</dbReference>
<dbReference type="Proteomes" id="UP001209878">
    <property type="component" value="Unassembled WGS sequence"/>
</dbReference>
<dbReference type="InterPro" id="IPR050689">
    <property type="entry name" value="FKBP-type_PPIase"/>
</dbReference>
<evidence type="ECO:0000256" key="2">
    <source>
        <dbReference type="ARBA" id="ARBA00013194"/>
    </source>
</evidence>
<comment type="caution">
    <text evidence="7">The sequence shown here is derived from an EMBL/GenBank/DDBJ whole genome shotgun (WGS) entry which is preliminary data.</text>
</comment>
<evidence type="ECO:0000256" key="1">
    <source>
        <dbReference type="ARBA" id="ARBA00000971"/>
    </source>
</evidence>
<comment type="catalytic activity">
    <reaction evidence="1 5">
        <text>[protein]-peptidylproline (omega=180) = [protein]-peptidylproline (omega=0)</text>
        <dbReference type="Rhea" id="RHEA:16237"/>
        <dbReference type="Rhea" id="RHEA-COMP:10747"/>
        <dbReference type="Rhea" id="RHEA-COMP:10748"/>
        <dbReference type="ChEBI" id="CHEBI:83833"/>
        <dbReference type="ChEBI" id="CHEBI:83834"/>
        <dbReference type="EC" id="5.2.1.8"/>
    </reaction>
</comment>
<dbReference type="PANTHER" id="PTHR10516:SF443">
    <property type="entry name" value="FK506-BINDING PROTEIN 59-RELATED"/>
    <property type="match status" value="1"/>
</dbReference>
<dbReference type="PANTHER" id="PTHR10516">
    <property type="entry name" value="PEPTIDYL-PROLYL CIS-TRANS ISOMERASE"/>
    <property type="match status" value="1"/>
</dbReference>
<dbReference type="InterPro" id="IPR046357">
    <property type="entry name" value="PPIase_dom_sf"/>
</dbReference>
<evidence type="ECO:0000313" key="7">
    <source>
        <dbReference type="EMBL" id="KAK2190242.1"/>
    </source>
</evidence>
<sequence length="90" mass="10045">MTSVIRAVIRVSDGVTKQIFVQGKGKKVKKGDFVTIHCEGSLEETKTTFWSTREGSGKPFSFKVGIGNVIAGMDEGIKDYEERRIRKVIH</sequence>
<dbReference type="GO" id="GO:0005737">
    <property type="term" value="C:cytoplasm"/>
    <property type="evidence" value="ECO:0007669"/>
    <property type="project" value="TreeGrafter"/>
</dbReference>
<dbReference type="PROSITE" id="PS50059">
    <property type="entry name" value="FKBP_PPIASE"/>
    <property type="match status" value="1"/>
</dbReference>
<evidence type="ECO:0000256" key="3">
    <source>
        <dbReference type="ARBA" id="ARBA00023110"/>
    </source>
</evidence>
<keyword evidence="3 5" id="KW-0697">Rotamase</keyword>
<keyword evidence="8" id="KW-1185">Reference proteome</keyword>
<proteinExistence type="predicted"/>